<evidence type="ECO:0000259" key="4">
    <source>
        <dbReference type="Pfam" id="PF20842"/>
    </source>
</evidence>
<keyword evidence="2" id="KW-0732">Signal</keyword>
<dbReference type="PANTHER" id="PTHR31778:SF2">
    <property type="entry name" value="BUD SITE SELECTION PROTEIN RAX2"/>
    <property type="match status" value="1"/>
</dbReference>
<dbReference type="InterPro" id="IPR024982">
    <property type="entry name" value="Rax2-like_C"/>
</dbReference>
<feature type="domain" description="Rax2-like third" evidence="5">
    <location>
        <begin position="444"/>
        <end position="603"/>
    </location>
</feature>
<dbReference type="GO" id="GO:0005621">
    <property type="term" value="C:cellular bud scar"/>
    <property type="evidence" value="ECO:0007669"/>
    <property type="project" value="TreeGrafter"/>
</dbReference>
<name>A0A1E4TRC2_PACTA</name>
<dbReference type="GO" id="GO:1902929">
    <property type="term" value="C:plasma membrane of growing cell tip"/>
    <property type="evidence" value="ECO:0007669"/>
    <property type="project" value="TreeGrafter"/>
</dbReference>
<dbReference type="Pfam" id="PF20842">
    <property type="entry name" value="Rax2_2"/>
    <property type="match status" value="1"/>
</dbReference>
<keyword evidence="1" id="KW-0812">Transmembrane</keyword>
<evidence type="ECO:0000259" key="3">
    <source>
        <dbReference type="Pfam" id="PF12768"/>
    </source>
</evidence>
<feature type="domain" description="Rax2-like C-terminal" evidence="3">
    <location>
        <begin position="978"/>
        <end position="1231"/>
    </location>
</feature>
<feature type="domain" description="Rax2-like second" evidence="4">
    <location>
        <begin position="264"/>
        <end position="432"/>
    </location>
</feature>
<keyword evidence="7" id="KW-1185">Reference proteome</keyword>
<dbReference type="GO" id="GO:0005935">
    <property type="term" value="C:cellular bud neck"/>
    <property type="evidence" value="ECO:0007669"/>
    <property type="project" value="TreeGrafter"/>
</dbReference>
<evidence type="ECO:0000256" key="1">
    <source>
        <dbReference type="SAM" id="Phobius"/>
    </source>
</evidence>
<dbReference type="GO" id="GO:0000282">
    <property type="term" value="P:cellular bud site selection"/>
    <property type="evidence" value="ECO:0007669"/>
    <property type="project" value="TreeGrafter"/>
</dbReference>
<organism evidence="6 7">
    <name type="scientific">Pachysolen tannophilus NRRL Y-2460</name>
    <dbReference type="NCBI Taxonomy" id="669874"/>
    <lineage>
        <taxon>Eukaryota</taxon>
        <taxon>Fungi</taxon>
        <taxon>Dikarya</taxon>
        <taxon>Ascomycota</taxon>
        <taxon>Saccharomycotina</taxon>
        <taxon>Pichiomycetes</taxon>
        <taxon>Pachysolenaceae</taxon>
        <taxon>Pachysolen</taxon>
    </lineage>
</organism>
<dbReference type="OrthoDB" id="2503993at2759"/>
<evidence type="ECO:0000259" key="5">
    <source>
        <dbReference type="Pfam" id="PF20843"/>
    </source>
</evidence>
<dbReference type="InterPro" id="IPR048266">
    <property type="entry name" value="Rax2-like_second"/>
</dbReference>
<dbReference type="Pfam" id="PF20843">
    <property type="entry name" value="Rax2_3"/>
    <property type="match status" value="1"/>
</dbReference>
<feature type="signal peptide" evidence="2">
    <location>
        <begin position="1"/>
        <end position="30"/>
    </location>
</feature>
<keyword evidence="1" id="KW-0472">Membrane</keyword>
<evidence type="ECO:0000313" key="7">
    <source>
        <dbReference type="Proteomes" id="UP000094236"/>
    </source>
</evidence>
<feature type="transmembrane region" description="Helical" evidence="1">
    <location>
        <begin position="1249"/>
        <end position="1274"/>
    </location>
</feature>
<protein>
    <recommendedName>
        <fullName evidence="8">Bud site selection protein RAX2</fullName>
    </recommendedName>
</protein>
<keyword evidence="1" id="KW-1133">Transmembrane helix</keyword>
<proteinExistence type="predicted"/>
<evidence type="ECO:0000256" key="2">
    <source>
        <dbReference type="SAM" id="SignalP"/>
    </source>
</evidence>
<accession>A0A1E4TRC2</accession>
<reference evidence="7" key="1">
    <citation type="submission" date="2016-05" db="EMBL/GenBank/DDBJ databases">
        <title>Comparative genomics of biotechnologically important yeasts.</title>
        <authorList>
            <consortium name="DOE Joint Genome Institute"/>
            <person name="Riley R."/>
            <person name="Haridas S."/>
            <person name="Wolfe K.H."/>
            <person name="Lopes M.R."/>
            <person name="Hittinger C.T."/>
            <person name="Goker M."/>
            <person name="Salamov A."/>
            <person name="Wisecaver J."/>
            <person name="Long T.M."/>
            <person name="Aerts A.L."/>
            <person name="Barry K."/>
            <person name="Choi C."/>
            <person name="Clum A."/>
            <person name="Coughlan A.Y."/>
            <person name="Deshpande S."/>
            <person name="Douglass A.P."/>
            <person name="Hanson S.J."/>
            <person name="Klenk H.-P."/>
            <person name="Labutti K."/>
            <person name="Lapidus A."/>
            <person name="Lindquist E."/>
            <person name="Lipzen A."/>
            <person name="Meier-Kolthoff J.P."/>
            <person name="Ohm R.A."/>
            <person name="Otillar R.P."/>
            <person name="Pangilinan J."/>
            <person name="Peng Y."/>
            <person name="Rokas A."/>
            <person name="Rosa C.A."/>
            <person name="Scheuner C."/>
            <person name="Sibirny A.A."/>
            <person name="Slot J.C."/>
            <person name="Stielow J.B."/>
            <person name="Sun H."/>
            <person name="Kurtzman C.P."/>
            <person name="Blackwell M."/>
            <person name="Grigoriev I.V."/>
            <person name="Jeffries T.W."/>
        </authorList>
    </citation>
    <scope>NUCLEOTIDE SEQUENCE [LARGE SCALE GENOMIC DNA]</scope>
    <source>
        <strain evidence="7">NRRL Y-2460</strain>
    </source>
</reference>
<dbReference type="Pfam" id="PF12768">
    <property type="entry name" value="Rax2"/>
    <property type="match status" value="1"/>
</dbReference>
<dbReference type="PANTHER" id="PTHR31778">
    <property type="entry name" value="BUD SITE SELECTION PROTEIN RAX2"/>
    <property type="match status" value="1"/>
</dbReference>
<dbReference type="STRING" id="669874.A0A1E4TRC2"/>
<dbReference type="Proteomes" id="UP000094236">
    <property type="component" value="Unassembled WGS sequence"/>
</dbReference>
<sequence>MVAFGITPNHFLALLRQFFLLGVFYQVVAADVYNFSQVEQPEISYSSFNNRLTVLGDFDSVSFYDYVGQSNISSSETNGSNYLYVINSQDQFQPLYEVEGDIEFFYKIEDDSILMTGDFSIENLSSPLLFNTTTNNLTSIKDWSSNVTGTIKTVFYDDYYKLIYFGGDLIYNDEIYGVAIYDWTDEKFVNSPFKGFNENATINTIIKVEDYENTEYGSIIFGGFFYSLGDEDLLIHTFWESESELNETGSYINKTNTTVTADPENLVSLKFATISTVNTDSSSSDASTGIICPGNEDTWLLADDNLGSWTATLPFEVTPSKLRIYNSQSDGTGVQSFRVITSPSDGIMNLTYIDPNTEKFVYCDAYCPLLNSTYLEDLVESNGISFYAVNNTRNEGTLGFGKNYQEYEFVNELSIDKFTIQIMEYYGSQAGLSGVELYQYGVVTYANDSLNQPSCSDSETSASADLTDSSVWSGYEDVNGAHLTTTVDISNGVPENFGVIFYPNITYSGNYSIDLYTPGCDYDNSCSKRGIVNVTLYDSSSESLASQLIYQTNEEEKYDTIYTGHLTVDDGAIPYVDMFLSDLTTVTGDEVVFVADRIQFNIISIDESYYETVSNNSNSTSNSTIEEYLRISINGLFEYSLANFSDFDYDNGQDVAENGTTNTYVGNSTINLIGSTILSENATVNGLAILNSSIYVAGEFESLYGDNFIGIDLNGNYGYYNDTSNSSSVEDEFVIDGGLDGSITDIFVYANDSLILVGDFDATVNSTTVNELNTTTSTNDSIRGIALFNGEWYSFGNGTDTEDDIYSFTNIIFNNNNEYFIFNGDNSSLLIWDNSNDYWIESSDFTLNISQAITLNGYTFASGQLAFMDLYNANNGAYVVGDPSLQSLPFELTSESSIYSSGIYLNSSMSAIGGNFVAEGYIYNLIFIDYGDNNYTFGIADVQWDDEVEILSMLSYEDSLLIGMQNGVTIDDTKYEGLMIFNLSTNSTSSSQPESLTINEGNVTVNSFVIDSSNNTLIVGGGFNQAGDLTCNALCIYDMTLSEWISPSFSSSISGTIYYMQAYSSSKLLISGNLTIGDDTGYFATYDLSKDEISFNDDLNKNLNDSVKYFILVDEDDITGRIIGIGENFIAYSNGGNGWTRIDDDLIMNATTFSDIQLITLETDDDNNDETIFNKNQTLLVSGFLSHEVYGNFSSGFYNSSSWIPFLFTESSSGSSTKINQVLLNEESTISESTYSLSKGGKVMLIRNVVGVAFACALGTISLIGVAYALYAVIGKNKNYNSKTLESRVAEKEMLDTVPPEQLIDSLDHAKHFTKTTAN</sequence>
<evidence type="ECO:0000313" key="6">
    <source>
        <dbReference type="EMBL" id="ODV94309.1"/>
    </source>
</evidence>
<evidence type="ECO:0008006" key="8">
    <source>
        <dbReference type="Google" id="ProtNLM"/>
    </source>
</evidence>
<feature type="chain" id="PRO_5009163327" description="Bud site selection protein RAX2" evidence="2">
    <location>
        <begin position="31"/>
        <end position="1319"/>
    </location>
</feature>
<gene>
    <name evidence="6" type="ORF">PACTADRAFT_51166</name>
</gene>
<dbReference type="InterPro" id="IPR048265">
    <property type="entry name" value="Rax2-like_third"/>
</dbReference>
<dbReference type="EMBL" id="KV454016">
    <property type="protein sequence ID" value="ODV94309.1"/>
    <property type="molecule type" value="Genomic_DNA"/>
</dbReference>